<reference evidence="2" key="1">
    <citation type="submission" date="2017-06" db="EMBL/GenBank/DDBJ databases">
        <authorList>
            <person name="Varghese N."/>
            <person name="Submissions S."/>
        </authorList>
    </citation>
    <scope>NUCLEOTIDE SEQUENCE [LARGE SCALE GENOMIC DNA]</scope>
    <source>
        <strain evidence="2">NKM1</strain>
    </source>
</reference>
<evidence type="ECO:0000313" key="2">
    <source>
        <dbReference type="Proteomes" id="UP000198432"/>
    </source>
</evidence>
<keyword evidence="2" id="KW-1185">Reference proteome</keyword>
<proteinExistence type="predicted"/>
<protein>
    <submittedName>
        <fullName evidence="1">Uncharacterized protein</fullName>
    </submittedName>
</protein>
<dbReference type="RefSeq" id="WP_089320485.1">
    <property type="nucleotide sequence ID" value="NZ_FZOQ01000017.1"/>
</dbReference>
<organism evidence="1 2">
    <name type="scientific">Pontibacter ummariensis</name>
    <dbReference type="NCBI Taxonomy" id="1610492"/>
    <lineage>
        <taxon>Bacteria</taxon>
        <taxon>Pseudomonadati</taxon>
        <taxon>Bacteroidota</taxon>
        <taxon>Cytophagia</taxon>
        <taxon>Cytophagales</taxon>
        <taxon>Hymenobacteraceae</taxon>
        <taxon>Pontibacter</taxon>
    </lineage>
</organism>
<gene>
    <name evidence="1" type="ORF">SAMN06296052_11734</name>
</gene>
<dbReference type="Proteomes" id="UP000198432">
    <property type="component" value="Unassembled WGS sequence"/>
</dbReference>
<accession>A0A239IG07</accession>
<evidence type="ECO:0000313" key="1">
    <source>
        <dbReference type="EMBL" id="SNS92469.1"/>
    </source>
</evidence>
<dbReference type="AlphaFoldDB" id="A0A239IG07"/>
<name>A0A239IG07_9BACT</name>
<dbReference type="OrthoDB" id="1496256at2"/>
<sequence length="181" mass="21692">MNEEDKKEFKRKLMEQYWVEDRHHMLAKKSKREAKSIVESFNESEVYQNVNIRQYQEDYISDYLMYLWEISKPSFWAHTKASLDLEEGLLWGGDMPHFKILCTVKIPDDVYQDVLNFAVNYNKGFEQDLEAIGCVVRAQVVKFNRLEETQKYIALLDGQKQEAAHERIREMLQRDCPYTFF</sequence>
<dbReference type="EMBL" id="FZOQ01000017">
    <property type="protein sequence ID" value="SNS92469.1"/>
    <property type="molecule type" value="Genomic_DNA"/>
</dbReference>